<protein>
    <submittedName>
        <fullName evidence="2">Undecaprenyldiphospho-muramoylpentapeptide beta-N-acetylglucosaminyltransferase</fullName>
    </submittedName>
</protein>
<sequence>MVRILYGVMGVGFGHSSRADTIASILEDEHEILFASSNGAYDYLSKLGKNVAKIHGFNFSIKDNKIEYIRTFYNNALKAQDTVFAIGKVVDICKEFKPDIIISDFEPFTAMASKFLRKPLISIDHQHIISNSKIEYSKKYIKQYQISKFVSSNIVNHANSYIISSFFFPHIIKKNTIIIPPLIRKEILETKTEKGPHTLVYMPYEGNIELFKILREIENEEFIVYGAKKESIEGNLHFKNISKEGFIKDLSSSKAVISNGGYSLISEALHLKKPILTVPLLGQFEQVMNAYYLEKLNYGKYYEELDEIKIIGFLNNLAKYKRNLEMIKWNGKKDFKKVFDNFIYNISLENLEGDIEEENKIISNDAQLAYA</sequence>
<dbReference type="SUPFAM" id="SSF53756">
    <property type="entry name" value="UDP-Glycosyltransferase/glycogen phosphorylase"/>
    <property type="match status" value="1"/>
</dbReference>
<organism evidence="2 3">
    <name type="scientific">Candidatus Methanofastidiosum methylothiophilum</name>
    <dbReference type="NCBI Taxonomy" id="1705564"/>
    <lineage>
        <taxon>Archaea</taxon>
        <taxon>Methanobacteriati</taxon>
        <taxon>Methanobacteriota</taxon>
        <taxon>Stenosarchaea group</taxon>
        <taxon>Candidatus Methanofastidiosia</taxon>
        <taxon>Candidatus Methanofastidiosales</taxon>
        <taxon>Candidatus Methanofastidiosaceae</taxon>
        <taxon>Candidatus Methanofastidiosum</taxon>
    </lineage>
</organism>
<dbReference type="EMBL" id="LNGC01000056">
    <property type="protein sequence ID" value="KYC51559.1"/>
    <property type="molecule type" value="Genomic_DNA"/>
</dbReference>
<keyword evidence="2" id="KW-0328">Glycosyltransferase</keyword>
<dbReference type="Proteomes" id="UP000075398">
    <property type="component" value="Unassembled WGS sequence"/>
</dbReference>
<evidence type="ECO:0000313" key="3">
    <source>
        <dbReference type="Proteomes" id="UP000075398"/>
    </source>
</evidence>
<dbReference type="InterPro" id="IPR005262">
    <property type="entry name" value="MJ1255-like"/>
</dbReference>
<evidence type="ECO:0000256" key="1">
    <source>
        <dbReference type="ARBA" id="ARBA00006962"/>
    </source>
</evidence>
<comment type="caution">
    <text evidence="2">The sequence shown here is derived from an EMBL/GenBank/DDBJ whole genome shotgun (WGS) entry which is preliminary data.</text>
</comment>
<keyword evidence="2" id="KW-0808">Transferase</keyword>
<reference evidence="2 3" key="1">
    <citation type="journal article" date="2016" name="ISME J.">
        <title>Chasing the elusive Euryarchaeota class WSA2: genomes reveal a uniquely fastidious methyl-reducing methanogen.</title>
        <authorList>
            <person name="Nobu M.K."/>
            <person name="Narihiro T."/>
            <person name="Kuroda K."/>
            <person name="Mei R."/>
            <person name="Liu W.T."/>
        </authorList>
    </citation>
    <scope>NUCLEOTIDE SEQUENCE [LARGE SCALE GENOMIC DNA]</scope>
    <source>
        <strain evidence="2">U1lsi0528_Bin055</strain>
    </source>
</reference>
<dbReference type="NCBIfam" id="TIGR00661">
    <property type="entry name" value="MJ1255"/>
    <property type="match status" value="1"/>
</dbReference>
<name>A0A150J2Y0_9EURY</name>
<dbReference type="Pfam" id="PF13528">
    <property type="entry name" value="Glyco_trans_1_3"/>
    <property type="match status" value="1"/>
</dbReference>
<proteinExistence type="inferred from homology"/>
<dbReference type="PANTHER" id="PTHR21015:SF22">
    <property type="entry name" value="GLYCOSYLTRANSFERASE"/>
    <property type="match status" value="1"/>
</dbReference>
<gene>
    <name evidence="2" type="ORF">AMQ22_01283</name>
</gene>
<dbReference type="AlphaFoldDB" id="A0A150J2Y0"/>
<evidence type="ECO:0000313" key="2">
    <source>
        <dbReference type="EMBL" id="KYC51559.1"/>
    </source>
</evidence>
<dbReference type="Gene3D" id="3.40.50.2000">
    <property type="entry name" value="Glycogen Phosphorylase B"/>
    <property type="match status" value="1"/>
</dbReference>
<dbReference type="PANTHER" id="PTHR21015">
    <property type="entry name" value="UDP-N-ACETYLGLUCOSAMINE--N-ACETYLMURAMYL-(PENTAPEPTIDE) PYROPHOSPHORYL-UNDECAPRENOL N-ACETYLGLUCOSAMINE TRANSFERASE 1"/>
    <property type="match status" value="1"/>
</dbReference>
<dbReference type="GO" id="GO:0016757">
    <property type="term" value="F:glycosyltransferase activity"/>
    <property type="evidence" value="ECO:0007669"/>
    <property type="project" value="UniProtKB-KW"/>
</dbReference>
<comment type="similarity">
    <text evidence="1">Belongs to the glycosyltransferase 28 family.</text>
</comment>
<accession>A0A150J2Y0</accession>